<keyword evidence="1" id="KW-0472">Membrane</keyword>
<name>A0A1I7X277_HETBA</name>
<keyword evidence="2" id="KW-1185">Reference proteome</keyword>
<sequence>MWWAGDVRDYWMALTILETIGVFINVSNILIALKFRFYLLSLYNRTNIDLLQVYCVVVVMMYYRRINITTDEYEGKDRRVKYKVNRHGYSNRRDLMDSYAEFNLLHSDQGRQTRTPEQIMKSPYPNYMTPIHQPYPPYSPSDIHYPPSQLPKYSAAPPYPIDSNEPIFYDREPKSRIVYEAANEDPVAHWVKDQQKIERTEANSEPVSPSKEVLKSYPMQHSRSVPSMFDGTLVSHKSCRHGKYRSDIFCYIYRLRIHKTMNPISIKSDW</sequence>
<organism evidence="2 3">
    <name type="scientific">Heterorhabditis bacteriophora</name>
    <name type="common">Entomopathogenic nematode worm</name>
    <dbReference type="NCBI Taxonomy" id="37862"/>
    <lineage>
        <taxon>Eukaryota</taxon>
        <taxon>Metazoa</taxon>
        <taxon>Ecdysozoa</taxon>
        <taxon>Nematoda</taxon>
        <taxon>Chromadorea</taxon>
        <taxon>Rhabditida</taxon>
        <taxon>Rhabditina</taxon>
        <taxon>Rhabditomorpha</taxon>
        <taxon>Strongyloidea</taxon>
        <taxon>Heterorhabditidae</taxon>
        <taxon>Heterorhabditis</taxon>
    </lineage>
</organism>
<keyword evidence="1" id="KW-0812">Transmembrane</keyword>
<proteinExistence type="predicted"/>
<evidence type="ECO:0000313" key="2">
    <source>
        <dbReference type="Proteomes" id="UP000095283"/>
    </source>
</evidence>
<evidence type="ECO:0000256" key="1">
    <source>
        <dbReference type="SAM" id="Phobius"/>
    </source>
</evidence>
<dbReference type="Proteomes" id="UP000095283">
    <property type="component" value="Unplaced"/>
</dbReference>
<dbReference type="WBParaSite" id="Hba_11551">
    <property type="protein sequence ID" value="Hba_11551"/>
    <property type="gene ID" value="Hba_11551"/>
</dbReference>
<protein>
    <submittedName>
        <fullName evidence="3">G_PROTEIN_RECEP_F1_2 domain-containing protein</fullName>
    </submittedName>
</protein>
<dbReference type="AlphaFoldDB" id="A0A1I7X277"/>
<reference evidence="3" key="1">
    <citation type="submission" date="2016-11" db="UniProtKB">
        <authorList>
            <consortium name="WormBaseParasite"/>
        </authorList>
    </citation>
    <scope>IDENTIFICATION</scope>
</reference>
<keyword evidence="1" id="KW-1133">Transmembrane helix</keyword>
<accession>A0A1I7X277</accession>
<feature type="transmembrane region" description="Helical" evidence="1">
    <location>
        <begin position="47"/>
        <end position="63"/>
    </location>
</feature>
<evidence type="ECO:0000313" key="3">
    <source>
        <dbReference type="WBParaSite" id="Hba_11551"/>
    </source>
</evidence>
<feature type="transmembrane region" description="Helical" evidence="1">
    <location>
        <begin position="12"/>
        <end position="35"/>
    </location>
</feature>